<feature type="region of interest" description="Disordered" evidence="1">
    <location>
        <begin position="308"/>
        <end position="339"/>
    </location>
</feature>
<dbReference type="Proteomes" id="UP000225706">
    <property type="component" value="Unassembled WGS sequence"/>
</dbReference>
<dbReference type="Pfam" id="PF15238">
    <property type="entry name" value="TEADIR3"/>
    <property type="match status" value="1"/>
</dbReference>
<sequence length="435" mass="48588">MKHCRNDTSGISSLSDEKGNKVSAPDQLANILNTQFQSVFSIEIPAPQDLLPPISPFPRMPDILISKSGVLKLLQELKVHKADGPDQEMNSLGEESVATPTSLLNFVSNATSALKFALDKPIKPKRKVNHRKYLQRQLSGRSSSAATSSFDGSWISQGEILFDHVLKSGQRGSASAVARAEKSSTAIPWKNRSEETQALGTDNVLDVFQKKRAQGKEKNWKITRSQQINDTKTSQALFSQPSQPLKKRKLPESFWTEPSPKASRKPLQATRNSKTNLATNELQRSELEILDWLRPELDDFIERWSEESECASNNSSRPDSLSDSPSTIDPHSPYSDESENVGLMDEFFEQRVPFSFDSSTKNGECTSNIPSTRNYANANINFVNNRTYNVPQDYVQRPLNHSVSCYGGQYGFSANEWSANPVQPNYFETGYNVLS</sequence>
<evidence type="ECO:0000256" key="1">
    <source>
        <dbReference type="SAM" id="MobiDB-lite"/>
    </source>
</evidence>
<dbReference type="PANTHER" id="PTHR33766">
    <property type="entry name" value="PROTEIN FAM181B"/>
    <property type="match status" value="1"/>
</dbReference>
<dbReference type="OrthoDB" id="5981837at2759"/>
<accession>A0A2B4S6G3</accession>
<dbReference type="STRING" id="50429.A0A2B4S6G3"/>
<feature type="region of interest" description="Disordered" evidence="1">
    <location>
        <begin position="231"/>
        <end position="276"/>
    </location>
</feature>
<dbReference type="InterPro" id="IPR029359">
    <property type="entry name" value="FAM181"/>
</dbReference>
<evidence type="ECO:0000313" key="2">
    <source>
        <dbReference type="EMBL" id="PFX24075.1"/>
    </source>
</evidence>
<feature type="compositionally biased region" description="Low complexity" evidence="1">
    <location>
        <begin position="310"/>
        <end position="326"/>
    </location>
</feature>
<feature type="region of interest" description="Disordered" evidence="1">
    <location>
        <begin position="1"/>
        <end position="20"/>
    </location>
</feature>
<evidence type="ECO:0000313" key="3">
    <source>
        <dbReference type="Proteomes" id="UP000225706"/>
    </source>
</evidence>
<feature type="compositionally biased region" description="Polar residues" evidence="1">
    <location>
        <begin position="231"/>
        <end position="243"/>
    </location>
</feature>
<keyword evidence="3" id="KW-1185">Reference proteome</keyword>
<protein>
    <submittedName>
        <fullName evidence="2">Protein FAM181B</fullName>
    </submittedName>
</protein>
<reference evidence="3" key="1">
    <citation type="journal article" date="2017" name="bioRxiv">
        <title>Comparative analysis of the genomes of Stylophora pistillata and Acropora digitifera provides evidence for extensive differences between species of corals.</title>
        <authorList>
            <person name="Voolstra C.R."/>
            <person name="Li Y."/>
            <person name="Liew Y.J."/>
            <person name="Baumgarten S."/>
            <person name="Zoccola D."/>
            <person name="Flot J.-F."/>
            <person name="Tambutte S."/>
            <person name="Allemand D."/>
            <person name="Aranda M."/>
        </authorList>
    </citation>
    <scope>NUCLEOTIDE SEQUENCE [LARGE SCALE GENOMIC DNA]</scope>
</reference>
<dbReference type="AlphaFoldDB" id="A0A2B4S6G3"/>
<dbReference type="InterPro" id="IPR053819">
    <property type="entry name" value="TEADIR3_omega_loop"/>
</dbReference>
<name>A0A2B4S6G3_STYPI</name>
<proteinExistence type="predicted"/>
<organism evidence="2 3">
    <name type="scientific">Stylophora pistillata</name>
    <name type="common">Smooth cauliflower coral</name>
    <dbReference type="NCBI Taxonomy" id="50429"/>
    <lineage>
        <taxon>Eukaryota</taxon>
        <taxon>Metazoa</taxon>
        <taxon>Cnidaria</taxon>
        <taxon>Anthozoa</taxon>
        <taxon>Hexacorallia</taxon>
        <taxon>Scleractinia</taxon>
        <taxon>Astrocoeniina</taxon>
        <taxon>Pocilloporidae</taxon>
        <taxon>Stylophora</taxon>
    </lineage>
</organism>
<dbReference type="PANTHER" id="PTHR33766:SF1">
    <property type="entry name" value="PROTEIN FAM181A"/>
    <property type="match status" value="1"/>
</dbReference>
<gene>
    <name evidence="2" type="primary">Fam181b</name>
    <name evidence="2" type="ORF">AWC38_SpisGene11365</name>
</gene>
<comment type="caution">
    <text evidence="2">The sequence shown here is derived from an EMBL/GenBank/DDBJ whole genome shotgun (WGS) entry which is preliminary data.</text>
</comment>
<dbReference type="EMBL" id="LSMT01000187">
    <property type="protein sequence ID" value="PFX24075.1"/>
    <property type="molecule type" value="Genomic_DNA"/>
</dbReference>